<dbReference type="EMBL" id="FMJB01000015">
    <property type="protein sequence ID" value="SCM66127.1"/>
    <property type="molecule type" value="Genomic_DNA"/>
</dbReference>
<keyword evidence="3" id="KW-1185">Reference proteome</keyword>
<dbReference type="InterPro" id="IPR036691">
    <property type="entry name" value="Endo/exonu/phosph_ase_sf"/>
</dbReference>
<dbReference type="Proteomes" id="UP000184085">
    <property type="component" value="Unassembled WGS sequence"/>
</dbReference>
<sequence length="333" mass="36213">MTRVVDVLPPAAEAQIDAIRIAPRTATAHRALLADLDCMQAVQVGGQGPSTPLPADPRIIAWNVERCLFPKETAAQVAAHGADIALLSEVDCGMARTQQRHTTADMADALGMHYAFGVEFLELGLGSPTELEFCEDDHNARGWHGNAILSRTPFKRVEMLRLDDHGHWFCPDFGADPGQPRVGGRMALMAVVDTETGSLCVVSTHLESNAGPEHRKEQFDRLLDAIDRFAPDTPVIVGGDLNTGNHVPPDHSWQSETLFAGAEARGYSWSGTPEGMTTRPSLITRHPERRMKLDWFATRGLQTTESVLIASDATGQALSDHDAVLCRVTREAV</sequence>
<dbReference type="GO" id="GO:0006506">
    <property type="term" value="P:GPI anchor biosynthetic process"/>
    <property type="evidence" value="ECO:0007669"/>
    <property type="project" value="TreeGrafter"/>
</dbReference>
<proteinExistence type="predicted"/>
<dbReference type="Gene3D" id="3.60.10.10">
    <property type="entry name" value="Endonuclease/exonuclease/phosphatase"/>
    <property type="match status" value="1"/>
</dbReference>
<dbReference type="SUPFAM" id="SSF56219">
    <property type="entry name" value="DNase I-like"/>
    <property type="match status" value="1"/>
</dbReference>
<dbReference type="RefSeq" id="WP_072702960.1">
    <property type="nucleotide sequence ID" value="NZ_FMJB01000015.1"/>
</dbReference>
<name>A0A1M4MWQ0_9RHOB</name>
<protein>
    <recommendedName>
        <fullName evidence="1">Endonuclease/exonuclease/phosphatase domain-containing protein</fullName>
    </recommendedName>
</protein>
<evidence type="ECO:0000313" key="2">
    <source>
        <dbReference type="EMBL" id="SCM66127.1"/>
    </source>
</evidence>
<dbReference type="PANTHER" id="PTHR14859:SF1">
    <property type="entry name" value="PGAP2-INTERACTING PROTEIN"/>
    <property type="match status" value="1"/>
</dbReference>
<dbReference type="InterPro" id="IPR005135">
    <property type="entry name" value="Endo/exonuclease/phosphatase"/>
</dbReference>
<evidence type="ECO:0000313" key="3">
    <source>
        <dbReference type="Proteomes" id="UP000184085"/>
    </source>
</evidence>
<accession>A0A1M4MWQ0</accession>
<organism evidence="2 3">
    <name type="scientific">Donghicola eburneus</name>
    <dbReference type="NCBI Taxonomy" id="393278"/>
    <lineage>
        <taxon>Bacteria</taxon>
        <taxon>Pseudomonadati</taxon>
        <taxon>Pseudomonadota</taxon>
        <taxon>Alphaproteobacteria</taxon>
        <taxon>Rhodobacterales</taxon>
        <taxon>Roseobacteraceae</taxon>
        <taxon>Donghicola</taxon>
    </lineage>
</organism>
<dbReference type="InterPro" id="IPR051916">
    <property type="entry name" value="GPI-anchor_lipid_remodeler"/>
</dbReference>
<evidence type="ECO:0000259" key="1">
    <source>
        <dbReference type="Pfam" id="PF03372"/>
    </source>
</evidence>
<dbReference type="PANTHER" id="PTHR14859">
    <property type="entry name" value="CALCOFLUOR WHITE HYPERSENSITIVE PROTEIN PRECURSOR"/>
    <property type="match status" value="1"/>
</dbReference>
<dbReference type="GO" id="GO:0016020">
    <property type="term" value="C:membrane"/>
    <property type="evidence" value="ECO:0007669"/>
    <property type="project" value="GOC"/>
</dbReference>
<dbReference type="AlphaFoldDB" id="A0A1M4MWQ0"/>
<gene>
    <name evidence="2" type="ORF">KARMA_0300</name>
</gene>
<dbReference type="Pfam" id="PF03372">
    <property type="entry name" value="Exo_endo_phos"/>
    <property type="match status" value="1"/>
</dbReference>
<dbReference type="GO" id="GO:0003824">
    <property type="term" value="F:catalytic activity"/>
    <property type="evidence" value="ECO:0007669"/>
    <property type="project" value="InterPro"/>
</dbReference>
<feature type="domain" description="Endonuclease/exonuclease/phosphatase" evidence="1">
    <location>
        <begin position="61"/>
        <end position="321"/>
    </location>
</feature>
<reference evidence="3" key="1">
    <citation type="submission" date="2016-09" db="EMBL/GenBank/DDBJ databases">
        <authorList>
            <person name="Wibberg D."/>
        </authorList>
    </citation>
    <scope>NUCLEOTIDE SEQUENCE [LARGE SCALE GENOMIC DNA]</scope>
</reference>